<dbReference type="EMBL" id="QMHM01000042">
    <property type="protein sequence ID" value="RAV77197.1"/>
    <property type="molecule type" value="Genomic_DNA"/>
</dbReference>
<accession>A0A329NUX9</accession>
<feature type="non-terminal residue" evidence="1">
    <location>
        <position position="1"/>
    </location>
</feature>
<sequence length="97" mass="11272">IWLQDQINNVYLHLKFDLRRMLGRALKPGEAKPLYEEIIRLLRQTAERDRFSPTWIRINLSEFDIAHGAVVGKDAFTRIESSLLYKVQPLKLPAPAT</sequence>
<comment type="caution">
    <text evidence="1">The sequence shown here is derived from an EMBL/GenBank/DDBJ whole genome shotgun (WGS) entry which is preliminary data.</text>
</comment>
<evidence type="ECO:0000313" key="1">
    <source>
        <dbReference type="EMBL" id="RAV77197.1"/>
    </source>
</evidence>
<name>A0A329NUX9_9LACT</name>
<dbReference type="AlphaFoldDB" id="A0A329NUX9"/>
<reference evidence="1 2" key="1">
    <citation type="submission" date="2018-04" db="EMBL/GenBank/DDBJ databases">
        <title>Aerococcus urinae genomes.</title>
        <authorList>
            <person name="Hilt E."/>
            <person name="Gilbert N.M."/>
            <person name="Thomas-White K."/>
            <person name="Putonti C."/>
            <person name="Lewis A.L."/>
            <person name="Visck K.L."/>
            <person name="Wolfe A.J."/>
        </authorList>
    </citation>
    <scope>NUCLEOTIDE SEQUENCE [LARGE SCALE GENOMIC DNA]</scope>
    <source>
        <strain evidence="1 2">UMB7480</strain>
    </source>
</reference>
<dbReference type="Proteomes" id="UP000251923">
    <property type="component" value="Unassembled WGS sequence"/>
</dbReference>
<organism evidence="1 2">
    <name type="scientific">Aerococcus urinae</name>
    <dbReference type="NCBI Taxonomy" id="1376"/>
    <lineage>
        <taxon>Bacteria</taxon>
        <taxon>Bacillati</taxon>
        <taxon>Bacillota</taxon>
        <taxon>Bacilli</taxon>
        <taxon>Lactobacillales</taxon>
        <taxon>Aerococcaceae</taxon>
        <taxon>Aerococcus</taxon>
    </lineage>
</organism>
<evidence type="ECO:0000313" key="2">
    <source>
        <dbReference type="Proteomes" id="UP000251923"/>
    </source>
</evidence>
<protein>
    <submittedName>
        <fullName evidence="1">Uncharacterized protein</fullName>
    </submittedName>
</protein>
<proteinExistence type="predicted"/>
<gene>
    <name evidence="1" type="ORF">DBT54_09620</name>
</gene>